<organism evidence="1 2">
    <name type="scientific">Parelaphostrongylus tenuis</name>
    <name type="common">Meningeal worm</name>
    <dbReference type="NCBI Taxonomy" id="148309"/>
    <lineage>
        <taxon>Eukaryota</taxon>
        <taxon>Metazoa</taxon>
        <taxon>Ecdysozoa</taxon>
        <taxon>Nematoda</taxon>
        <taxon>Chromadorea</taxon>
        <taxon>Rhabditida</taxon>
        <taxon>Rhabditina</taxon>
        <taxon>Rhabditomorpha</taxon>
        <taxon>Strongyloidea</taxon>
        <taxon>Metastrongylidae</taxon>
        <taxon>Parelaphostrongylus</taxon>
    </lineage>
</organism>
<dbReference type="AlphaFoldDB" id="A0AAD5R2Q8"/>
<comment type="caution">
    <text evidence="1">The sequence shown here is derived from an EMBL/GenBank/DDBJ whole genome shotgun (WGS) entry which is preliminary data.</text>
</comment>
<accession>A0AAD5R2Q8</accession>
<reference evidence="1" key="1">
    <citation type="submission" date="2021-06" db="EMBL/GenBank/DDBJ databases">
        <title>Parelaphostrongylus tenuis whole genome reference sequence.</title>
        <authorList>
            <person name="Garwood T.J."/>
            <person name="Larsen P.A."/>
            <person name="Fountain-Jones N.M."/>
            <person name="Garbe J.R."/>
            <person name="Macchietto M.G."/>
            <person name="Kania S.A."/>
            <person name="Gerhold R.W."/>
            <person name="Richards J.E."/>
            <person name="Wolf T.M."/>
        </authorList>
    </citation>
    <scope>NUCLEOTIDE SEQUENCE</scope>
    <source>
        <strain evidence="1">MNPRO001-30</strain>
        <tissue evidence="1">Meninges</tissue>
    </source>
</reference>
<protein>
    <submittedName>
        <fullName evidence="1">Uncharacterized protein</fullName>
    </submittedName>
</protein>
<name>A0AAD5R2Q8_PARTN</name>
<dbReference type="Pfam" id="PF12569">
    <property type="entry name" value="NatA_aux_su"/>
    <property type="match status" value="1"/>
</dbReference>
<dbReference type="Gene3D" id="1.25.40.1040">
    <property type="match status" value="1"/>
</dbReference>
<sequence length="60" mass="6957">MLQPSSYDFEHSELVLYQNMILCEAGQLEEALSKLEENAAVIVDKVTYMERRGKSSYLVW</sequence>
<proteinExistence type="predicted"/>
<dbReference type="Proteomes" id="UP001196413">
    <property type="component" value="Unassembled WGS sequence"/>
</dbReference>
<dbReference type="EMBL" id="JAHQIW010006203">
    <property type="protein sequence ID" value="KAJ1368485.1"/>
    <property type="molecule type" value="Genomic_DNA"/>
</dbReference>
<evidence type="ECO:0000313" key="2">
    <source>
        <dbReference type="Proteomes" id="UP001196413"/>
    </source>
</evidence>
<evidence type="ECO:0000313" key="1">
    <source>
        <dbReference type="EMBL" id="KAJ1368485.1"/>
    </source>
</evidence>
<dbReference type="InterPro" id="IPR021183">
    <property type="entry name" value="NatA_aux_su"/>
</dbReference>
<keyword evidence="2" id="KW-1185">Reference proteome</keyword>
<gene>
    <name evidence="1" type="ORF">KIN20_029620</name>
</gene>